<proteinExistence type="predicted"/>
<dbReference type="GeneID" id="93423948"/>
<comment type="caution">
    <text evidence="1">The sequence shown here is derived from an EMBL/GenBank/DDBJ whole genome shotgun (WGS) entry which is preliminary data.</text>
</comment>
<evidence type="ECO:0000313" key="2">
    <source>
        <dbReference type="Proteomes" id="UP000244925"/>
    </source>
</evidence>
<sequence length="299" mass="35337">MRYDKHPIDFSAQIALLKERGMIFADEDKALEGLFSISYFRLASYWRHLEHRKSRQFKADTKFDEVLTLYAFDQHLRNIIFSAIQNIEIAFRTRVSHFLSMKYGAFWFLDSALFKDAEIHQSCIEKLKEEIARSHEEFIKEHNDKYDEPDCPPSWKTMEVASFGTLSKLYSNIADNEIKKIISRSFQLPSYLFLENWMKCAAVLRNCCAHHARLWNRRFSVIPKYPANLPGQWIATPLRRPEKLYGQLCCLAYLEQSIQPNNSLKRNILELMSGHPEIDLNAMGFQQDWQEQPLWKRES</sequence>
<dbReference type="InterPro" id="IPR017034">
    <property type="entry name" value="Abi_system_AbiD/AbiF"/>
</dbReference>
<dbReference type="PIRSF" id="PIRSF034934">
    <property type="entry name" value="AbiF_AbiD"/>
    <property type="match status" value="1"/>
</dbReference>
<protein>
    <submittedName>
        <fullName evidence="1">Abi family protein</fullName>
    </submittedName>
</protein>
<keyword evidence="2" id="KW-1185">Reference proteome</keyword>
<evidence type="ECO:0000313" key="1">
    <source>
        <dbReference type="EMBL" id="PWB06886.1"/>
    </source>
</evidence>
<accession>A0A2V1IXB3</accession>
<dbReference type="Proteomes" id="UP000244925">
    <property type="component" value="Unassembled WGS sequence"/>
</dbReference>
<gene>
    <name evidence="1" type="ORF">C5O25_09060</name>
</gene>
<dbReference type="Pfam" id="PF07751">
    <property type="entry name" value="Abi_2"/>
    <property type="match status" value="1"/>
</dbReference>
<reference evidence="2" key="1">
    <citation type="submission" date="2018-02" db="EMBL/GenBank/DDBJ databases">
        <authorList>
            <person name="Clavel T."/>
            <person name="Strowig T."/>
        </authorList>
    </citation>
    <scope>NUCLEOTIDE SEQUENCE [LARGE SCALE GENOMIC DNA]</scope>
    <source>
        <strain evidence="2">DSM 100764</strain>
    </source>
</reference>
<dbReference type="RefSeq" id="WP_107036420.1">
    <property type="nucleotide sequence ID" value="NZ_CAQJFU010000024.1"/>
</dbReference>
<dbReference type="AlphaFoldDB" id="A0A2V1IXB3"/>
<name>A0A2V1IXB3_9BACT</name>
<organism evidence="1 2">
    <name type="scientific">Paramuribaculum intestinale</name>
    <dbReference type="NCBI Taxonomy" id="2094151"/>
    <lineage>
        <taxon>Bacteria</taxon>
        <taxon>Pseudomonadati</taxon>
        <taxon>Bacteroidota</taxon>
        <taxon>Bacteroidia</taxon>
        <taxon>Bacteroidales</taxon>
        <taxon>Muribaculaceae</taxon>
        <taxon>Paramuribaculum</taxon>
    </lineage>
</organism>
<dbReference type="InterPro" id="IPR011664">
    <property type="entry name" value="Abi_system_AbiD/AbiF-like"/>
</dbReference>
<dbReference type="EMBL" id="PUBV01000018">
    <property type="protein sequence ID" value="PWB06886.1"/>
    <property type="molecule type" value="Genomic_DNA"/>
</dbReference>